<proteinExistence type="predicted"/>
<keyword evidence="2" id="KW-1185">Reference proteome</keyword>
<protein>
    <submittedName>
        <fullName evidence="1">Uncharacterized protein</fullName>
    </submittedName>
</protein>
<dbReference type="AlphaFoldDB" id="A0A6B3TS95"/>
<accession>A0A6B3TS95</accession>
<dbReference type="Proteomes" id="UP000481621">
    <property type="component" value="Unassembled WGS sequence"/>
</dbReference>
<organism evidence="1 2">
    <name type="scientific">Neobacillus thermocopriae</name>
    <dbReference type="NCBI Taxonomy" id="1215031"/>
    <lineage>
        <taxon>Bacteria</taxon>
        <taxon>Bacillati</taxon>
        <taxon>Bacillota</taxon>
        <taxon>Bacilli</taxon>
        <taxon>Bacillales</taxon>
        <taxon>Bacillaceae</taxon>
        <taxon>Neobacillus</taxon>
    </lineage>
</organism>
<dbReference type="EMBL" id="JAAIUV010000015">
    <property type="protein sequence ID" value="NEX79300.1"/>
    <property type="molecule type" value="Genomic_DNA"/>
</dbReference>
<gene>
    <name evidence="1" type="ORF">G4Z05_10540</name>
</gene>
<evidence type="ECO:0000313" key="1">
    <source>
        <dbReference type="EMBL" id="NEX79300.1"/>
    </source>
</evidence>
<reference evidence="1" key="1">
    <citation type="submission" date="2020-02" db="EMBL/GenBank/DDBJ databases">
        <title>Bacillus sedimentmangrovi sp. nov., isolated from sediment of the mangrove ecosystem.</title>
        <authorList>
            <person name="Liu G."/>
        </authorList>
    </citation>
    <scope>NUCLEOTIDE SEQUENCE [LARGE SCALE GENOMIC DNA]</scope>
    <source>
        <strain evidence="1">SgZ-7</strain>
    </source>
</reference>
<sequence length="66" mass="7616">MVIVQEKNKELIKEDTKYEGRDKAYLDIDRMINEGLSGGTVHIRQNGTNIEESHVLENEEPPYEAK</sequence>
<name>A0A6B3TS95_9BACI</name>
<evidence type="ECO:0000313" key="2">
    <source>
        <dbReference type="Proteomes" id="UP000481621"/>
    </source>
</evidence>
<comment type="caution">
    <text evidence="1">The sequence shown here is derived from an EMBL/GenBank/DDBJ whole genome shotgun (WGS) entry which is preliminary data.</text>
</comment>